<evidence type="ECO:0000313" key="1">
    <source>
        <dbReference type="EMBL" id="GAA4022430.1"/>
    </source>
</evidence>
<comment type="caution">
    <text evidence="1">The sequence shown here is derived from an EMBL/GenBank/DDBJ whole genome shotgun (WGS) entry which is preliminary data.</text>
</comment>
<proteinExistence type="predicted"/>
<keyword evidence="2" id="KW-1185">Reference proteome</keyword>
<gene>
    <name evidence="1" type="ORF">GCM10022386_01660</name>
</gene>
<reference evidence="2" key="1">
    <citation type="journal article" date="2019" name="Int. J. Syst. Evol. Microbiol.">
        <title>The Global Catalogue of Microorganisms (GCM) 10K type strain sequencing project: providing services to taxonomists for standard genome sequencing and annotation.</title>
        <authorList>
            <consortium name="The Broad Institute Genomics Platform"/>
            <consortium name="The Broad Institute Genome Sequencing Center for Infectious Disease"/>
            <person name="Wu L."/>
            <person name="Ma J."/>
        </authorList>
    </citation>
    <scope>NUCLEOTIDE SEQUENCE [LARGE SCALE GENOMIC DNA]</scope>
    <source>
        <strain evidence="2">JCM 17064</strain>
    </source>
</reference>
<name>A0ABP7T807_9FLAO</name>
<protein>
    <submittedName>
        <fullName evidence="1">Uncharacterized protein</fullName>
    </submittedName>
</protein>
<accession>A0ABP7T807</accession>
<organism evidence="1 2">
    <name type="scientific">Flavobacterium cheonhonense</name>
    <dbReference type="NCBI Taxonomy" id="706185"/>
    <lineage>
        <taxon>Bacteria</taxon>
        <taxon>Pseudomonadati</taxon>
        <taxon>Bacteroidota</taxon>
        <taxon>Flavobacteriia</taxon>
        <taxon>Flavobacteriales</taxon>
        <taxon>Flavobacteriaceae</taxon>
        <taxon>Flavobacterium</taxon>
    </lineage>
</organism>
<dbReference type="Proteomes" id="UP001500968">
    <property type="component" value="Unassembled WGS sequence"/>
</dbReference>
<sequence>MPNLISPTELEYQSLIDDYFNYYLQFNLVHIHETVRILEANDLHYKYLKLENQQSELLSVVRLKTVIFYDQKFYCINKSKSIILNQGYATLLYEYCFNNLNRPIISDSVQTKGGSSDLWHKLISKDRDYQIFKYYTNTNKYVELKNGYNPYLVWGIENAQILAETPAYVYEDLDYDVNFEKSEIDEVFELDYPNLSLSTDYIDPKLIQFIEGGKIKDRYHVRLVVK</sequence>
<dbReference type="RefSeq" id="WP_345086404.1">
    <property type="nucleotide sequence ID" value="NZ_BAABCR010000003.1"/>
</dbReference>
<evidence type="ECO:0000313" key="2">
    <source>
        <dbReference type="Proteomes" id="UP001500968"/>
    </source>
</evidence>
<dbReference type="EMBL" id="BAABCR010000003">
    <property type="protein sequence ID" value="GAA4022430.1"/>
    <property type="molecule type" value="Genomic_DNA"/>
</dbReference>